<protein>
    <recommendedName>
        <fullName evidence="2">Leucine-rich repeat-containing protein 14</fullName>
    </recommendedName>
</protein>
<proteinExistence type="inferred from homology"/>
<accession>A0A1S3GQH1</accession>
<evidence type="ECO:0000256" key="1">
    <source>
        <dbReference type="ARBA" id="ARBA00009552"/>
    </source>
</evidence>
<name>A0A1S3GQH1_DIPOR</name>
<dbReference type="OrthoDB" id="9802850at2759"/>
<dbReference type="PROSITE" id="PS51450">
    <property type="entry name" value="LRR"/>
    <property type="match status" value="1"/>
</dbReference>
<dbReference type="InterPro" id="IPR001611">
    <property type="entry name" value="Leu-rich_rpt"/>
</dbReference>
<dbReference type="GO" id="GO:0005737">
    <property type="term" value="C:cytoplasm"/>
    <property type="evidence" value="ECO:0007669"/>
    <property type="project" value="TreeGrafter"/>
</dbReference>
<gene>
    <name evidence="6" type="primary">LOC105999899</name>
</gene>
<dbReference type="Proteomes" id="UP000081671">
    <property type="component" value="Unplaced"/>
</dbReference>
<dbReference type="InParanoid" id="A0A1S3GQH1"/>
<dbReference type="SUPFAM" id="SSF52047">
    <property type="entry name" value="RNI-like"/>
    <property type="match status" value="1"/>
</dbReference>
<dbReference type="InterPro" id="IPR032675">
    <property type="entry name" value="LRR_dom_sf"/>
</dbReference>
<evidence type="ECO:0000256" key="2">
    <source>
        <dbReference type="ARBA" id="ARBA00014228"/>
    </source>
</evidence>
<evidence type="ECO:0000256" key="4">
    <source>
        <dbReference type="ARBA" id="ARBA00022737"/>
    </source>
</evidence>
<evidence type="ECO:0000313" key="5">
    <source>
        <dbReference type="Proteomes" id="UP000081671"/>
    </source>
</evidence>
<dbReference type="RefSeq" id="XP_012890514.1">
    <property type="nucleotide sequence ID" value="XM_013035060.1"/>
</dbReference>
<comment type="similarity">
    <text evidence="1">Belongs to the PRAME family. LRRC14 subfamily.</text>
</comment>
<evidence type="ECO:0000313" key="6">
    <source>
        <dbReference type="RefSeq" id="XP_012890514.1"/>
    </source>
</evidence>
<keyword evidence="4" id="KW-0677">Repeat</keyword>
<dbReference type="InterPro" id="IPR050694">
    <property type="entry name" value="LRRC14/PRAME"/>
</dbReference>
<reference evidence="6" key="1">
    <citation type="submission" date="2025-08" db="UniProtKB">
        <authorList>
            <consortium name="RefSeq"/>
        </authorList>
    </citation>
    <scope>IDENTIFICATION</scope>
    <source>
        <tissue evidence="6">Kidney</tissue>
    </source>
</reference>
<dbReference type="PANTHER" id="PTHR14224">
    <property type="entry name" value="SIMILAR TO PREFERENTIALLY EXPRESSED ANTIGEN IN MELANOMA-LIKE 3"/>
    <property type="match status" value="1"/>
</dbReference>
<sequence length="462" mass="52331">MDPKEPGTLLDLAVQTLMNNEPLAIHALEEIPRELFIPLFIAAVSGGHKKILKAIVSMWPFHCLHVGTLNVQESYCEIVEALIDGLQFLPVHNSSRVPKLRILDLRQDTECKTTCSDFLNRFPLCFQSCVYSPNSILKLQGARPGFSNSESELQLSRQPMEVLVDLYLDGTVKTWQLLSVVLGKVEQSFGSLHLCCRDLQIDKVSECRSTLKFLDLVCIDHLGVHGSYLSEVCSILAQMIHLDSLSLSKITFRSYKGKSFRAFLTHLGRMDSLQELSLAYFSVKDQLHKILRVLSPELDFLYLNVCDLTTKDFTSLSQSFQTSRLRVLNLSNNQITWEDSQPLRILLEKLSGTLKHLEINSCLITDTILSSLIPAIRSCSLLHVLGFASNPITMPMLRNIFPHITALKDLKYVLYPIPVHCYDQWGFRGSLDRQKLSVVKSQLKVMLQAAERNDMKWTTSYA</sequence>
<dbReference type="PANTHER" id="PTHR14224:SF1">
    <property type="entry name" value="PRAME LIKE, X-LINKED 1"/>
    <property type="match status" value="1"/>
</dbReference>
<dbReference type="KEGG" id="dord:105999899"/>
<keyword evidence="3" id="KW-0433">Leucine-rich repeat</keyword>
<dbReference type="FunCoup" id="A0A1S3GQH1">
    <property type="interactions" value="125"/>
</dbReference>
<organism evidence="5 6">
    <name type="scientific">Dipodomys ordii</name>
    <name type="common">Ord's kangaroo rat</name>
    <dbReference type="NCBI Taxonomy" id="10020"/>
    <lineage>
        <taxon>Eukaryota</taxon>
        <taxon>Metazoa</taxon>
        <taxon>Chordata</taxon>
        <taxon>Craniata</taxon>
        <taxon>Vertebrata</taxon>
        <taxon>Euteleostomi</taxon>
        <taxon>Mammalia</taxon>
        <taxon>Eutheria</taxon>
        <taxon>Euarchontoglires</taxon>
        <taxon>Glires</taxon>
        <taxon>Rodentia</taxon>
        <taxon>Castorimorpha</taxon>
        <taxon>Heteromyidae</taxon>
        <taxon>Dipodomyinae</taxon>
        <taxon>Dipodomys</taxon>
    </lineage>
</organism>
<evidence type="ECO:0000256" key="3">
    <source>
        <dbReference type="ARBA" id="ARBA00022614"/>
    </source>
</evidence>
<dbReference type="STRING" id="10020.ENSDORP00000020425"/>
<keyword evidence="5" id="KW-1185">Reference proteome</keyword>
<dbReference type="Gene3D" id="3.80.10.10">
    <property type="entry name" value="Ribonuclease Inhibitor"/>
    <property type="match status" value="1"/>
</dbReference>
<dbReference type="AlphaFoldDB" id="A0A1S3GQH1"/>
<dbReference type="GeneID" id="105999899"/>